<evidence type="ECO:0000313" key="2">
    <source>
        <dbReference type="EMBL" id="GAA3899628.1"/>
    </source>
</evidence>
<evidence type="ECO:0000259" key="1">
    <source>
        <dbReference type="SMART" id="SM00507"/>
    </source>
</evidence>
<accession>A0ABP7LF24</accession>
<name>A0ABP7LF24_9GAMM</name>
<dbReference type="PANTHER" id="PTHR33877">
    <property type="entry name" value="SLL1193 PROTEIN"/>
    <property type="match status" value="1"/>
</dbReference>
<protein>
    <recommendedName>
        <fullName evidence="1">HNH nuclease domain-containing protein</fullName>
    </recommendedName>
</protein>
<dbReference type="Proteomes" id="UP001500133">
    <property type="component" value="Unassembled WGS sequence"/>
</dbReference>
<dbReference type="InterPro" id="IPR002711">
    <property type="entry name" value="HNH"/>
</dbReference>
<gene>
    <name evidence="2" type="ORF">GCM10022228_07620</name>
</gene>
<dbReference type="Pfam" id="PF14239">
    <property type="entry name" value="RRXRR"/>
    <property type="match status" value="1"/>
</dbReference>
<dbReference type="CDD" id="cd00085">
    <property type="entry name" value="HNHc"/>
    <property type="match status" value="1"/>
</dbReference>
<comment type="caution">
    <text evidence="2">The sequence shown here is derived from an EMBL/GenBank/DDBJ whole genome shotgun (WGS) entry which is preliminary data.</text>
</comment>
<proteinExistence type="predicted"/>
<dbReference type="EMBL" id="BAAAZT010000029">
    <property type="protein sequence ID" value="GAA3899628.1"/>
    <property type="molecule type" value="Genomic_DNA"/>
</dbReference>
<organism evidence="2 3">
    <name type="scientific">Halomonas cibimaris</name>
    <dbReference type="NCBI Taxonomy" id="657012"/>
    <lineage>
        <taxon>Bacteria</taxon>
        <taxon>Pseudomonadati</taxon>
        <taxon>Pseudomonadota</taxon>
        <taxon>Gammaproteobacteria</taxon>
        <taxon>Oceanospirillales</taxon>
        <taxon>Halomonadaceae</taxon>
        <taxon>Halomonas</taxon>
    </lineage>
</organism>
<dbReference type="InterPro" id="IPR003615">
    <property type="entry name" value="HNH_nuc"/>
</dbReference>
<keyword evidence="3" id="KW-1185">Reference proteome</keyword>
<evidence type="ECO:0000313" key="3">
    <source>
        <dbReference type="Proteomes" id="UP001500133"/>
    </source>
</evidence>
<dbReference type="Gene3D" id="1.10.30.50">
    <property type="match status" value="1"/>
</dbReference>
<dbReference type="Pfam" id="PF01844">
    <property type="entry name" value="HNH"/>
    <property type="match status" value="1"/>
</dbReference>
<dbReference type="PANTHER" id="PTHR33877:SF2">
    <property type="entry name" value="OS07G0170200 PROTEIN"/>
    <property type="match status" value="1"/>
</dbReference>
<feature type="domain" description="HNH nuclease" evidence="1">
    <location>
        <begin position="68"/>
        <end position="119"/>
    </location>
</feature>
<dbReference type="InterPro" id="IPR025938">
    <property type="entry name" value="RRXRR_dom"/>
</dbReference>
<reference evidence="3" key="1">
    <citation type="journal article" date="2019" name="Int. J. Syst. Evol. Microbiol.">
        <title>The Global Catalogue of Microorganisms (GCM) 10K type strain sequencing project: providing services to taxonomists for standard genome sequencing and annotation.</title>
        <authorList>
            <consortium name="The Broad Institute Genomics Platform"/>
            <consortium name="The Broad Institute Genome Sequencing Center for Infectious Disease"/>
            <person name="Wu L."/>
            <person name="Ma J."/>
        </authorList>
    </citation>
    <scope>NUCLEOTIDE SEQUENCE [LARGE SCALE GENOMIC DNA]</scope>
    <source>
        <strain evidence="3">JCM 16914</strain>
    </source>
</reference>
<dbReference type="SMART" id="SM00507">
    <property type="entry name" value="HNHc"/>
    <property type="match status" value="1"/>
</dbReference>
<sequence length="287" mass="31936">MAVFVWDKHKQPLMPCSEKRARLLLERGRAVVHKRYPFAIRLKDRVGGDTQPLRLKLDPGSKTTGLAMVRAYLLEKWGRACAYCGATETPLEVEHVEPRSRGGSSRVSNLALACHDCNQAKGNQPLGDFFSHDKGLKKRLKQHGHTALVRLERVQRQLKQPLRDASAVNATRWALFDTLKATGRGGYQRTRLTRHGFPRGYLMQQKQVHGFQTGDMVKAIVPTGRKAGTHTGRVAVRKTGRFNTQTQQGALQGILHKHCTLIQRGDGYGYHLTPSINHKGGAGQAVA</sequence>
<dbReference type="RefSeq" id="WP_344702486.1">
    <property type="nucleotide sequence ID" value="NZ_BAAAZT010000029.1"/>
</dbReference>
<dbReference type="InterPro" id="IPR052892">
    <property type="entry name" value="NA-targeting_endonuclease"/>
</dbReference>